<accession>A0A5C5FRV7</accession>
<dbReference type="EMBL" id="SOZI01000126">
    <property type="protein sequence ID" value="TNY18684.1"/>
    <property type="molecule type" value="Genomic_DNA"/>
</dbReference>
<feature type="region of interest" description="Disordered" evidence="1">
    <location>
        <begin position="183"/>
        <end position="202"/>
    </location>
</feature>
<sequence>MQVAHAPDQVPPCPSPLLPSPRHALFTFVPLYIRTRSHCPLSLSTALRVPRRRSEIAVRSSRRPLRRSSGPPPRSPFLRAQLARRLLLLAFADPPVGRQDDAVSFRLSTPTSPSRLATDQAESGRLVLLAGPPHEQKCRWFRDATAHGASASTTYVGAGVCRPFRTEQCRRFRKFDAGCSERNRGRLSSRARSRSGGAQGRS</sequence>
<reference evidence="2 3" key="1">
    <citation type="submission" date="2019-03" db="EMBL/GenBank/DDBJ databases">
        <title>Rhodosporidium diobovatum UCD-FST 08-225 genome sequencing, assembly, and annotation.</title>
        <authorList>
            <person name="Fakankun I.U."/>
            <person name="Fristensky B."/>
            <person name="Levin D.B."/>
        </authorList>
    </citation>
    <scope>NUCLEOTIDE SEQUENCE [LARGE SCALE GENOMIC DNA]</scope>
    <source>
        <strain evidence="2 3">UCD-FST 08-225</strain>
    </source>
</reference>
<protein>
    <submittedName>
        <fullName evidence="2">Uncharacterized protein</fullName>
    </submittedName>
</protein>
<comment type="caution">
    <text evidence="2">The sequence shown here is derived from an EMBL/GenBank/DDBJ whole genome shotgun (WGS) entry which is preliminary data.</text>
</comment>
<name>A0A5C5FRV7_9BASI</name>
<dbReference type="AlphaFoldDB" id="A0A5C5FRV7"/>
<gene>
    <name evidence="2" type="ORF">DMC30DRAFT_40978</name>
</gene>
<dbReference type="Proteomes" id="UP000311382">
    <property type="component" value="Unassembled WGS sequence"/>
</dbReference>
<feature type="region of interest" description="Disordered" evidence="1">
    <location>
        <begin position="54"/>
        <end position="75"/>
    </location>
</feature>
<evidence type="ECO:0000256" key="1">
    <source>
        <dbReference type="SAM" id="MobiDB-lite"/>
    </source>
</evidence>
<proteinExistence type="predicted"/>
<evidence type="ECO:0000313" key="3">
    <source>
        <dbReference type="Proteomes" id="UP000311382"/>
    </source>
</evidence>
<organism evidence="2 3">
    <name type="scientific">Rhodotorula diobovata</name>
    <dbReference type="NCBI Taxonomy" id="5288"/>
    <lineage>
        <taxon>Eukaryota</taxon>
        <taxon>Fungi</taxon>
        <taxon>Dikarya</taxon>
        <taxon>Basidiomycota</taxon>
        <taxon>Pucciniomycotina</taxon>
        <taxon>Microbotryomycetes</taxon>
        <taxon>Sporidiobolales</taxon>
        <taxon>Sporidiobolaceae</taxon>
        <taxon>Rhodotorula</taxon>
    </lineage>
</organism>
<keyword evidence="3" id="KW-1185">Reference proteome</keyword>
<evidence type="ECO:0000313" key="2">
    <source>
        <dbReference type="EMBL" id="TNY18684.1"/>
    </source>
</evidence>